<accession>A0ABT0BA01</accession>
<gene>
    <name evidence="1" type="ORF">MTR62_03015</name>
</gene>
<evidence type="ECO:0000313" key="1">
    <source>
        <dbReference type="EMBL" id="MCJ2181683.1"/>
    </source>
</evidence>
<evidence type="ECO:0008006" key="3">
    <source>
        <dbReference type="Google" id="ProtNLM"/>
    </source>
</evidence>
<proteinExistence type="predicted"/>
<organism evidence="1 2">
    <name type="scientific">Novosphingobium organovorum</name>
    <dbReference type="NCBI Taxonomy" id="2930092"/>
    <lineage>
        <taxon>Bacteria</taxon>
        <taxon>Pseudomonadati</taxon>
        <taxon>Pseudomonadota</taxon>
        <taxon>Alphaproteobacteria</taxon>
        <taxon>Sphingomonadales</taxon>
        <taxon>Sphingomonadaceae</taxon>
        <taxon>Novosphingobium</taxon>
    </lineage>
</organism>
<name>A0ABT0BA01_9SPHN</name>
<comment type="caution">
    <text evidence="1">The sequence shown here is derived from an EMBL/GenBank/DDBJ whole genome shotgun (WGS) entry which is preliminary data.</text>
</comment>
<dbReference type="EMBL" id="JALHLF010000006">
    <property type="protein sequence ID" value="MCJ2181683.1"/>
    <property type="molecule type" value="Genomic_DNA"/>
</dbReference>
<protein>
    <recommendedName>
        <fullName evidence="3">Porin</fullName>
    </recommendedName>
</protein>
<keyword evidence="2" id="KW-1185">Reference proteome</keyword>
<dbReference type="Proteomes" id="UP001162881">
    <property type="component" value="Unassembled WGS sequence"/>
</dbReference>
<dbReference type="RefSeq" id="WP_244016814.1">
    <property type="nucleotide sequence ID" value="NZ_JALHLF010000006.1"/>
</dbReference>
<sequence length="100" mass="10296">MAGKAEAQAGLPGPADARIGASGAAFDMRALGSGALSGALRARSARLELGAPPEAGDAPIKLRLRYMPQPGGPRFEIGSIGSRKGAMKRQLLHVALDWSF</sequence>
<reference evidence="1" key="1">
    <citation type="submission" date="2022-03" db="EMBL/GenBank/DDBJ databases">
        <title>Identification of a novel bacterium isolated from mangrove sediments.</title>
        <authorList>
            <person name="Pan X."/>
        </authorList>
    </citation>
    <scope>NUCLEOTIDE SEQUENCE</scope>
    <source>
        <strain evidence="1">B1949</strain>
    </source>
</reference>
<evidence type="ECO:0000313" key="2">
    <source>
        <dbReference type="Proteomes" id="UP001162881"/>
    </source>
</evidence>